<dbReference type="Proteomes" id="UP000426246">
    <property type="component" value="Chromosome"/>
</dbReference>
<evidence type="ECO:0000313" key="2">
    <source>
        <dbReference type="EMBL" id="QGQ94321.1"/>
    </source>
</evidence>
<keyword evidence="1" id="KW-0812">Transmembrane</keyword>
<gene>
    <name evidence="2" type="ORF">EHS13_05075</name>
</gene>
<dbReference type="AlphaFoldDB" id="A0A6B8RCX7"/>
<dbReference type="KEGG" id="ppsc:EHS13_05075"/>
<organism evidence="2 3">
    <name type="scientific">Paenibacillus psychroresistens</name>
    <dbReference type="NCBI Taxonomy" id="1778678"/>
    <lineage>
        <taxon>Bacteria</taxon>
        <taxon>Bacillati</taxon>
        <taxon>Bacillota</taxon>
        <taxon>Bacilli</taxon>
        <taxon>Bacillales</taxon>
        <taxon>Paenibacillaceae</taxon>
        <taxon>Paenibacillus</taxon>
    </lineage>
</organism>
<keyword evidence="3" id="KW-1185">Reference proteome</keyword>
<keyword evidence="1" id="KW-1133">Transmembrane helix</keyword>
<evidence type="ECO:0000256" key="1">
    <source>
        <dbReference type="SAM" id="Phobius"/>
    </source>
</evidence>
<protein>
    <submittedName>
        <fullName evidence="2">Uncharacterized protein</fullName>
    </submittedName>
</protein>
<dbReference type="OrthoDB" id="2659055at2"/>
<accession>A0A6B8RCX7</accession>
<dbReference type="EMBL" id="CP034235">
    <property type="protein sequence ID" value="QGQ94321.1"/>
    <property type="molecule type" value="Genomic_DNA"/>
</dbReference>
<dbReference type="RefSeq" id="WP_155699322.1">
    <property type="nucleotide sequence ID" value="NZ_CP034235.1"/>
</dbReference>
<evidence type="ECO:0000313" key="3">
    <source>
        <dbReference type="Proteomes" id="UP000426246"/>
    </source>
</evidence>
<sequence length="120" mass="13263">MKKRLIWILSGVLIIGIIFGGTSAYYYSFTLSTHVIWVREVVVNENNVSIKGDLVASAIGYKGYKVSSSNNKLFIKIKGSGLPIGKLDGSFNVTIDTTKYGKIEEVYLQDGVNSLKIWPL</sequence>
<feature type="transmembrane region" description="Helical" evidence="1">
    <location>
        <begin position="7"/>
        <end position="27"/>
    </location>
</feature>
<name>A0A6B8RCX7_9BACL</name>
<keyword evidence="1" id="KW-0472">Membrane</keyword>
<proteinExistence type="predicted"/>
<reference evidence="3" key="1">
    <citation type="submission" date="2018-11" db="EMBL/GenBank/DDBJ databases">
        <title>Complete genome sequence of Paenibacillus sp. ML311-T8.</title>
        <authorList>
            <person name="Nam Y.-D."/>
            <person name="Kang J."/>
            <person name="Chung W.-H."/>
            <person name="Park Y.S."/>
        </authorList>
    </citation>
    <scope>NUCLEOTIDE SEQUENCE [LARGE SCALE GENOMIC DNA]</scope>
    <source>
        <strain evidence="3">ML311-T8</strain>
    </source>
</reference>